<dbReference type="EMBL" id="ML769450">
    <property type="protein sequence ID" value="KAE9401023.1"/>
    <property type="molecule type" value="Genomic_DNA"/>
</dbReference>
<dbReference type="Proteomes" id="UP000799118">
    <property type="component" value="Unassembled WGS sequence"/>
</dbReference>
<keyword evidence="2" id="KW-1185">Reference proteome</keyword>
<protein>
    <recommendedName>
        <fullName evidence="3">F-box domain-containing protein</fullName>
    </recommendedName>
</protein>
<gene>
    <name evidence="1" type="ORF">BT96DRAFT_992390</name>
</gene>
<accession>A0A6A4HST6</accession>
<proteinExistence type="predicted"/>
<dbReference type="AlphaFoldDB" id="A0A6A4HST6"/>
<dbReference type="InterPro" id="IPR032675">
    <property type="entry name" value="LRR_dom_sf"/>
</dbReference>
<name>A0A6A4HST6_9AGAR</name>
<dbReference type="Gene3D" id="3.80.10.10">
    <property type="entry name" value="Ribonuclease Inhibitor"/>
    <property type="match status" value="1"/>
</dbReference>
<evidence type="ECO:0000313" key="1">
    <source>
        <dbReference type="EMBL" id="KAE9401023.1"/>
    </source>
</evidence>
<evidence type="ECO:0008006" key="3">
    <source>
        <dbReference type="Google" id="ProtNLM"/>
    </source>
</evidence>
<sequence length="283" mass="31887">MGLSLSFPILEHLSPDGLSNISEDLDCFENAPNLHSVATNSSMDTVEKSAVTWHRLNLMDVCATRNDNLDVLRQFPALTILKRWRYWSTFEPSTIPLAKLQSFTFIDCKNVQECEMLENIRWFQRSLIWPQNAFNAFISRLSCKLTTLSLSIVTISDLDLVSALRLLPSLTSFSTEDLENAEGGSPITSHFISSMHSSSPAPLLPKLLSLSIKLFGTSFDDTAFVSVISSRWMPGYSVGIDCLRSLVLCFSEREIDKEVYKPLWDLDRQGMRVFIAGINYKGQ</sequence>
<organism evidence="1 2">
    <name type="scientific">Gymnopus androsaceus JB14</name>
    <dbReference type="NCBI Taxonomy" id="1447944"/>
    <lineage>
        <taxon>Eukaryota</taxon>
        <taxon>Fungi</taxon>
        <taxon>Dikarya</taxon>
        <taxon>Basidiomycota</taxon>
        <taxon>Agaricomycotina</taxon>
        <taxon>Agaricomycetes</taxon>
        <taxon>Agaricomycetidae</taxon>
        <taxon>Agaricales</taxon>
        <taxon>Marasmiineae</taxon>
        <taxon>Omphalotaceae</taxon>
        <taxon>Gymnopus</taxon>
    </lineage>
</organism>
<reference evidence="1" key="1">
    <citation type="journal article" date="2019" name="Environ. Microbiol.">
        <title>Fungal ecological strategies reflected in gene transcription - a case study of two litter decomposers.</title>
        <authorList>
            <person name="Barbi F."/>
            <person name="Kohler A."/>
            <person name="Barry K."/>
            <person name="Baskaran P."/>
            <person name="Daum C."/>
            <person name="Fauchery L."/>
            <person name="Ihrmark K."/>
            <person name="Kuo A."/>
            <person name="LaButti K."/>
            <person name="Lipzen A."/>
            <person name="Morin E."/>
            <person name="Grigoriev I.V."/>
            <person name="Henrissat B."/>
            <person name="Lindahl B."/>
            <person name="Martin F."/>
        </authorList>
    </citation>
    <scope>NUCLEOTIDE SEQUENCE</scope>
    <source>
        <strain evidence="1">JB14</strain>
    </source>
</reference>
<evidence type="ECO:0000313" key="2">
    <source>
        <dbReference type="Proteomes" id="UP000799118"/>
    </source>
</evidence>